<dbReference type="Proteomes" id="UP001054837">
    <property type="component" value="Unassembled WGS sequence"/>
</dbReference>
<reference evidence="1 2" key="1">
    <citation type="submission" date="2021-06" db="EMBL/GenBank/DDBJ databases">
        <title>Caerostris darwini draft genome.</title>
        <authorList>
            <person name="Kono N."/>
            <person name="Arakawa K."/>
        </authorList>
    </citation>
    <scope>NUCLEOTIDE SEQUENCE [LARGE SCALE GENOMIC DNA]</scope>
</reference>
<organism evidence="1 2">
    <name type="scientific">Caerostris darwini</name>
    <dbReference type="NCBI Taxonomy" id="1538125"/>
    <lineage>
        <taxon>Eukaryota</taxon>
        <taxon>Metazoa</taxon>
        <taxon>Ecdysozoa</taxon>
        <taxon>Arthropoda</taxon>
        <taxon>Chelicerata</taxon>
        <taxon>Arachnida</taxon>
        <taxon>Araneae</taxon>
        <taxon>Araneomorphae</taxon>
        <taxon>Entelegynae</taxon>
        <taxon>Araneoidea</taxon>
        <taxon>Araneidae</taxon>
        <taxon>Caerostris</taxon>
    </lineage>
</organism>
<proteinExistence type="predicted"/>
<comment type="caution">
    <text evidence="1">The sequence shown here is derived from an EMBL/GenBank/DDBJ whole genome shotgun (WGS) entry which is preliminary data.</text>
</comment>
<evidence type="ECO:0000313" key="2">
    <source>
        <dbReference type="Proteomes" id="UP001054837"/>
    </source>
</evidence>
<name>A0AAV4S7V6_9ARAC</name>
<dbReference type="AlphaFoldDB" id="A0AAV4S7V6"/>
<protein>
    <submittedName>
        <fullName evidence="1">Uncharacterized protein</fullName>
    </submittedName>
</protein>
<evidence type="ECO:0000313" key="1">
    <source>
        <dbReference type="EMBL" id="GIY28083.1"/>
    </source>
</evidence>
<keyword evidence="2" id="KW-1185">Reference proteome</keyword>
<sequence>MTDGRGVLLPSIHLINNGRRGLKNDYGLPFFLLLPWRTSLLEAPLGQGFLLSFLFLEGALSKFSSAQIFWQQVINYSWLQNWTGHHQVPSLPLEIGFINFFKDMFLSKKTSGILELIEI</sequence>
<accession>A0AAV4S7V6</accession>
<gene>
    <name evidence="1" type="ORF">CDAR_214141</name>
</gene>
<dbReference type="EMBL" id="BPLQ01007133">
    <property type="protein sequence ID" value="GIY28083.1"/>
    <property type="molecule type" value="Genomic_DNA"/>
</dbReference>